<name>A0A897N8T5_9EURY</name>
<evidence type="ECO:0000313" key="3">
    <source>
        <dbReference type="EMBL" id="QSG07563.1"/>
    </source>
</evidence>
<dbReference type="SMART" id="SM00507">
    <property type="entry name" value="HNHc"/>
    <property type="match status" value="1"/>
</dbReference>
<sequence length="406" mass="44635">MNPTATDNPDTGTSTDTDTDTDTGTATETGTDTATEPANEAPVNDQTEAEPETKAETGPETKAETEPETDTPESGAMPDAGTCHETVDQATRRRVLEAHDHRCQVCGRMGRAAGGLATLHVHHQTRDPDDGDVHDPANLTVLCRRCHHWHHQQPTDRQLPVDLTDADQRELLGQDIEILRILAEQGPATTGDIVAELTGEFSAMTVRERLWVLMGLDTIVDERDRQIVDQDVTTGEWGLTGQITKSARGHIPDDPQILLQRAADERVRQALERGYDRDVVANVFDISKRTTFYKEKRAAAYAFPLEAFDGRGGRTSPTQQRADSPSQKDDGSQSTVEDEDQQRLDTLTDQDVATEIASRSGAETQIVHADTDQPEQLSQDSEIATEHLQSELQNAIIALQSVHDRL</sequence>
<dbReference type="AlphaFoldDB" id="A0A897N8T5"/>
<feature type="region of interest" description="Disordered" evidence="1">
    <location>
        <begin position="308"/>
        <end position="381"/>
    </location>
</feature>
<keyword evidence="3" id="KW-0540">Nuclease</keyword>
<proteinExistence type="predicted"/>
<protein>
    <submittedName>
        <fullName evidence="3">Restriction endonuclease, HNH family</fullName>
    </submittedName>
</protein>
<dbReference type="Gene3D" id="1.10.30.50">
    <property type="match status" value="1"/>
</dbReference>
<organism evidence="3 4">
    <name type="scientific">Halapricum desulfuricans</name>
    <dbReference type="NCBI Taxonomy" id="2841257"/>
    <lineage>
        <taxon>Archaea</taxon>
        <taxon>Methanobacteriati</taxon>
        <taxon>Methanobacteriota</taxon>
        <taxon>Stenosarchaea group</taxon>
        <taxon>Halobacteria</taxon>
        <taxon>Halobacteriales</taxon>
        <taxon>Haloarculaceae</taxon>
        <taxon>Halapricum</taxon>
    </lineage>
</organism>
<feature type="compositionally biased region" description="Basic and acidic residues" evidence="1">
    <location>
        <begin position="51"/>
        <end position="65"/>
    </location>
</feature>
<keyword evidence="3" id="KW-0255">Endonuclease</keyword>
<dbReference type="InterPro" id="IPR003615">
    <property type="entry name" value="HNH_nuc"/>
</dbReference>
<dbReference type="GO" id="GO:0004519">
    <property type="term" value="F:endonuclease activity"/>
    <property type="evidence" value="ECO:0007669"/>
    <property type="project" value="UniProtKB-KW"/>
</dbReference>
<keyword evidence="4" id="KW-1185">Reference proteome</keyword>
<keyword evidence="3" id="KW-0378">Hydrolase</keyword>
<dbReference type="GO" id="GO:0003676">
    <property type="term" value="F:nucleic acid binding"/>
    <property type="evidence" value="ECO:0007669"/>
    <property type="project" value="InterPro"/>
</dbReference>
<dbReference type="Pfam" id="PF01844">
    <property type="entry name" value="HNH"/>
    <property type="match status" value="1"/>
</dbReference>
<dbReference type="KEGG" id="hds:HSR122_0146"/>
<gene>
    <name evidence="3" type="ORF">HSR122_0146</name>
</gene>
<feature type="domain" description="HNH nuclease" evidence="2">
    <location>
        <begin position="90"/>
        <end position="148"/>
    </location>
</feature>
<evidence type="ECO:0000259" key="2">
    <source>
        <dbReference type="SMART" id="SM00507"/>
    </source>
</evidence>
<dbReference type="CDD" id="cd00085">
    <property type="entry name" value="HNHc"/>
    <property type="match status" value="1"/>
</dbReference>
<accession>A0A897N8T5</accession>
<feature type="compositionally biased region" description="Low complexity" evidence="1">
    <location>
        <begin position="1"/>
        <end position="35"/>
    </location>
</feature>
<feature type="compositionally biased region" description="Polar residues" evidence="1">
    <location>
        <begin position="315"/>
        <end position="325"/>
    </location>
</feature>
<reference evidence="3 4" key="1">
    <citation type="submission" date="2020-11" db="EMBL/GenBank/DDBJ databases">
        <title>Carbohydrate-dependent, anaerobic sulfur respiration: A novel catabolism in halophilic archaea.</title>
        <authorList>
            <person name="Sorokin D.Y."/>
            <person name="Messina E."/>
            <person name="Smedile F."/>
            <person name="La Cono V."/>
            <person name="Hallsworth J.E."/>
            <person name="Yakimov M.M."/>
        </authorList>
    </citation>
    <scope>NUCLEOTIDE SEQUENCE [LARGE SCALE GENOMIC DNA]</scope>
    <source>
        <strain evidence="3 4">HSR12-2</strain>
    </source>
</reference>
<dbReference type="EMBL" id="CP064788">
    <property type="protein sequence ID" value="QSG07563.1"/>
    <property type="molecule type" value="Genomic_DNA"/>
</dbReference>
<dbReference type="InterPro" id="IPR002711">
    <property type="entry name" value="HNH"/>
</dbReference>
<evidence type="ECO:0000313" key="4">
    <source>
        <dbReference type="Proteomes" id="UP000662973"/>
    </source>
</evidence>
<evidence type="ECO:0000256" key="1">
    <source>
        <dbReference type="SAM" id="MobiDB-lite"/>
    </source>
</evidence>
<feature type="region of interest" description="Disordered" evidence="1">
    <location>
        <begin position="1"/>
        <end position="83"/>
    </location>
</feature>
<dbReference type="Proteomes" id="UP000662973">
    <property type="component" value="Chromosome"/>
</dbReference>
<dbReference type="GO" id="GO:0008270">
    <property type="term" value="F:zinc ion binding"/>
    <property type="evidence" value="ECO:0007669"/>
    <property type="project" value="InterPro"/>
</dbReference>